<accession>A0A0W1R9B4</accession>
<feature type="domain" description="Archaeal flagella protein FlaD/E" evidence="3">
    <location>
        <begin position="56"/>
        <end position="142"/>
    </location>
</feature>
<keyword evidence="2" id="KW-0974">Archaeal flagellum</keyword>
<evidence type="ECO:0000256" key="1">
    <source>
        <dbReference type="ARBA" id="ARBA00004618"/>
    </source>
</evidence>
<comment type="subcellular location">
    <subcellularLocation>
        <location evidence="1">Archaeal flagellum</location>
    </subcellularLocation>
</comment>
<dbReference type="OrthoDB" id="121879at2157"/>
<dbReference type="RefSeq" id="WP_058573626.1">
    <property type="nucleotide sequence ID" value="NZ_LOPV01000681.1"/>
</dbReference>
<dbReference type="Proteomes" id="UP000053157">
    <property type="component" value="Unassembled WGS sequence"/>
</dbReference>
<evidence type="ECO:0000313" key="5">
    <source>
        <dbReference type="Proteomes" id="UP000053157"/>
    </source>
</evidence>
<keyword evidence="5" id="KW-1185">Reference proteome</keyword>
<evidence type="ECO:0000259" key="3">
    <source>
        <dbReference type="Pfam" id="PF04659"/>
    </source>
</evidence>
<organism evidence="4 5">
    <name type="scientific">Haloferax profundi</name>
    <dbReference type="NCBI Taxonomy" id="1544718"/>
    <lineage>
        <taxon>Archaea</taxon>
        <taxon>Methanobacteriati</taxon>
        <taxon>Methanobacteriota</taxon>
        <taxon>Stenosarchaea group</taxon>
        <taxon>Halobacteria</taxon>
        <taxon>Halobacteriales</taxon>
        <taxon>Haloferacaceae</taxon>
        <taxon>Haloferax</taxon>
    </lineage>
</organism>
<gene>
    <name evidence="4" type="ORF">AUR66_03795</name>
</gene>
<evidence type="ECO:0000313" key="4">
    <source>
        <dbReference type="EMBL" id="KTG09613.1"/>
    </source>
</evidence>
<dbReference type="GO" id="GO:0097588">
    <property type="term" value="P:archaeal or bacterial-type flagellum-dependent cell motility"/>
    <property type="evidence" value="ECO:0007669"/>
    <property type="project" value="InterPro"/>
</dbReference>
<dbReference type="Pfam" id="PF04659">
    <property type="entry name" value="Arch_fla_DE"/>
    <property type="match status" value="1"/>
</dbReference>
<comment type="caution">
    <text evidence="4">The sequence shown here is derived from an EMBL/GenBank/DDBJ whole genome shotgun (WGS) entry which is preliminary data.</text>
</comment>
<evidence type="ECO:0000256" key="2">
    <source>
        <dbReference type="ARBA" id="ARBA00022440"/>
    </source>
</evidence>
<dbReference type="InterPro" id="IPR006752">
    <property type="entry name" value="Arch_fla_DE"/>
</dbReference>
<dbReference type="PANTHER" id="PTHR40698:SF1">
    <property type="entry name" value="FLAGELLA-RELATED PROTEIN D-RELATED"/>
    <property type="match status" value="1"/>
</dbReference>
<reference evidence="4 5" key="1">
    <citation type="submission" date="2015-12" db="EMBL/GenBank/DDBJ databases">
        <title>Haloferax profundi sp. nov. isolated from the Discovery deep brine-seawater interface in the Red Sea.</title>
        <authorList>
            <person name="Zhang G."/>
            <person name="Stingl U."/>
            <person name="Rashid M."/>
        </authorList>
    </citation>
    <scope>NUCLEOTIDE SEQUENCE [LARGE SCALE GENOMIC DNA]</scope>
    <source>
        <strain evidence="4 5">SB29</strain>
    </source>
</reference>
<proteinExistence type="predicted"/>
<name>A0A0W1R9B4_9EURY</name>
<dbReference type="AlphaFoldDB" id="A0A0W1R9B4"/>
<sequence length="149" mass="16935">MPLDPRPNDVAELHHAVDGRSDASFDWVDDPVDHTWRETVYRRLLATTAMITSDGGVYLESIPRTPRAENVLLDWCVHLVERLGGRGALLMVSYYRDIGWIGDDPHDTIHERILSFTVPSDFEDAPTEEDHVQSLSYIARLASMDDEDD</sequence>
<dbReference type="GO" id="GO:0097589">
    <property type="term" value="C:archaeal-type flagellum"/>
    <property type="evidence" value="ECO:0007669"/>
    <property type="project" value="UniProtKB-SubCell"/>
</dbReference>
<dbReference type="InterPro" id="IPR052494">
    <property type="entry name" value="Flagella_assembly_related"/>
</dbReference>
<protein>
    <recommendedName>
        <fullName evidence="3">Archaeal flagella protein FlaD/E domain-containing protein</fullName>
    </recommendedName>
</protein>
<dbReference type="PANTHER" id="PTHR40698">
    <property type="entry name" value="FLAGELLA-RELATED PROTEIN E-RELATED-RELATED"/>
    <property type="match status" value="1"/>
</dbReference>
<dbReference type="EMBL" id="LOPV01000681">
    <property type="protein sequence ID" value="KTG09613.1"/>
    <property type="molecule type" value="Genomic_DNA"/>
</dbReference>